<dbReference type="OrthoDB" id="10519640at2759"/>
<dbReference type="Proteomes" id="UP000789342">
    <property type="component" value="Unassembled WGS sequence"/>
</dbReference>
<feature type="non-terminal residue" evidence="1">
    <location>
        <position position="1"/>
    </location>
</feature>
<dbReference type="EMBL" id="CAJVPV010030635">
    <property type="protein sequence ID" value="CAG8741210.1"/>
    <property type="molecule type" value="Genomic_DNA"/>
</dbReference>
<accession>A0A9N9IMS1</accession>
<keyword evidence="2" id="KW-1185">Reference proteome</keyword>
<proteinExistence type="predicted"/>
<name>A0A9N9IMS1_9GLOM</name>
<organism evidence="1 2">
    <name type="scientific">Acaulospora morrowiae</name>
    <dbReference type="NCBI Taxonomy" id="94023"/>
    <lineage>
        <taxon>Eukaryota</taxon>
        <taxon>Fungi</taxon>
        <taxon>Fungi incertae sedis</taxon>
        <taxon>Mucoromycota</taxon>
        <taxon>Glomeromycotina</taxon>
        <taxon>Glomeromycetes</taxon>
        <taxon>Diversisporales</taxon>
        <taxon>Acaulosporaceae</taxon>
        <taxon>Acaulospora</taxon>
    </lineage>
</organism>
<evidence type="ECO:0000313" key="1">
    <source>
        <dbReference type="EMBL" id="CAG8741210.1"/>
    </source>
</evidence>
<protein>
    <submittedName>
        <fullName evidence="1">12861_t:CDS:1</fullName>
    </submittedName>
</protein>
<sequence>VKAGKRTVITVASARRSFRVTDDRNAVVINDMFFRDKVLMMRFQRFATDILKDGAYLAL</sequence>
<dbReference type="AlphaFoldDB" id="A0A9N9IMS1"/>
<gene>
    <name evidence="1" type="ORF">AMORRO_LOCUS14729</name>
</gene>
<evidence type="ECO:0000313" key="2">
    <source>
        <dbReference type="Proteomes" id="UP000789342"/>
    </source>
</evidence>
<reference evidence="1" key="1">
    <citation type="submission" date="2021-06" db="EMBL/GenBank/DDBJ databases">
        <authorList>
            <person name="Kallberg Y."/>
            <person name="Tangrot J."/>
            <person name="Rosling A."/>
        </authorList>
    </citation>
    <scope>NUCLEOTIDE SEQUENCE</scope>
    <source>
        <strain evidence="1">CL551</strain>
    </source>
</reference>
<comment type="caution">
    <text evidence="1">The sequence shown here is derived from an EMBL/GenBank/DDBJ whole genome shotgun (WGS) entry which is preliminary data.</text>
</comment>